<organism evidence="3 4">
    <name type="scientific">Cystoisospora suis</name>
    <dbReference type="NCBI Taxonomy" id="483139"/>
    <lineage>
        <taxon>Eukaryota</taxon>
        <taxon>Sar</taxon>
        <taxon>Alveolata</taxon>
        <taxon>Apicomplexa</taxon>
        <taxon>Conoidasida</taxon>
        <taxon>Coccidia</taxon>
        <taxon>Eucoccidiorida</taxon>
        <taxon>Eimeriorina</taxon>
        <taxon>Sarcocystidae</taxon>
        <taxon>Cystoisospora</taxon>
    </lineage>
</organism>
<feature type="compositionally biased region" description="Acidic residues" evidence="1">
    <location>
        <begin position="448"/>
        <end position="459"/>
    </location>
</feature>
<dbReference type="Proteomes" id="UP000221165">
    <property type="component" value="Unassembled WGS sequence"/>
</dbReference>
<accession>A0A2C6KZ67</accession>
<sequence length="476" mass="52252">MEAIRVGTDTTTRSSFGSRVFILLSLTFVLILSSFGRHNEAANIAFANAQGESEEGGGRGEGSGFSLSSLLSLAPSPDTLKQVFTDAAKQASEFLRNPPKDLELGPIQEGLERLTTMLGIKADLRRSIFLQRRKLETVYMPVFVFAQQRSTDNNADADNIALSVILKDKHMVKFQQKYADIEPCRTMSAAPKLLEVHLRQVEDLQKHFVSDEPVVLSLVARLDAVVAEFMETLQGMYSAIARYVNSKERFPKNKRALFFFAKYSLPKILKILLLINSMEASLLRKAEYLTHADEVKNLKRLLREITTQTWEATEALEDFSAGCLIGCSSNFQVDYAASLRDYEEGEKVEIAFRRFLGSPLLEGIDLPSAQGAVNGGKDAKADSGSSAKALDASQFLQVMKSQSDEEAEKISKEAKRYGPSPDLAAPAGAVKIATDAGALGGGINLQEDGGDESSQNDEEKEPKSERQAARDLLDSY</sequence>
<name>A0A2C6KZ67_9APIC</name>
<proteinExistence type="predicted"/>
<feature type="region of interest" description="Disordered" evidence="1">
    <location>
        <begin position="401"/>
        <end position="425"/>
    </location>
</feature>
<feature type="region of interest" description="Disordered" evidence="1">
    <location>
        <begin position="439"/>
        <end position="476"/>
    </location>
</feature>
<gene>
    <name evidence="3" type="ORF">CSUI_005087</name>
</gene>
<dbReference type="AlphaFoldDB" id="A0A2C6KZ67"/>
<keyword evidence="4" id="KW-1185">Reference proteome</keyword>
<dbReference type="OrthoDB" id="347204at2759"/>
<evidence type="ECO:0000256" key="2">
    <source>
        <dbReference type="SAM" id="Phobius"/>
    </source>
</evidence>
<dbReference type="GeneID" id="94428477"/>
<feature type="transmembrane region" description="Helical" evidence="2">
    <location>
        <begin position="20"/>
        <end position="36"/>
    </location>
</feature>
<protein>
    <submittedName>
        <fullName evidence="3">Kelch motif domain-containing</fullName>
    </submittedName>
</protein>
<evidence type="ECO:0000313" key="4">
    <source>
        <dbReference type="Proteomes" id="UP000221165"/>
    </source>
</evidence>
<evidence type="ECO:0000313" key="3">
    <source>
        <dbReference type="EMBL" id="PHJ21073.1"/>
    </source>
</evidence>
<comment type="caution">
    <text evidence="3">The sequence shown here is derived from an EMBL/GenBank/DDBJ whole genome shotgun (WGS) entry which is preliminary data.</text>
</comment>
<feature type="compositionally biased region" description="Basic and acidic residues" evidence="1">
    <location>
        <begin position="460"/>
        <end position="476"/>
    </location>
</feature>
<keyword evidence="2" id="KW-1133">Transmembrane helix</keyword>
<evidence type="ECO:0000256" key="1">
    <source>
        <dbReference type="SAM" id="MobiDB-lite"/>
    </source>
</evidence>
<reference evidence="3 4" key="1">
    <citation type="journal article" date="2017" name="Int. J. Parasitol.">
        <title>The genome of the protozoan parasite Cystoisospora suis and a reverse vaccinology approach to identify vaccine candidates.</title>
        <authorList>
            <person name="Palmieri N."/>
            <person name="Shrestha A."/>
            <person name="Ruttkowski B."/>
            <person name="Beck T."/>
            <person name="Vogl C."/>
            <person name="Tomley F."/>
            <person name="Blake D.P."/>
            <person name="Joachim A."/>
        </authorList>
    </citation>
    <scope>NUCLEOTIDE SEQUENCE [LARGE SCALE GENOMIC DNA]</scope>
    <source>
        <strain evidence="3 4">Wien I</strain>
    </source>
</reference>
<dbReference type="VEuPathDB" id="ToxoDB:CSUI_005087"/>
<keyword evidence="2" id="KW-0812">Transmembrane</keyword>
<keyword evidence="2" id="KW-0472">Membrane</keyword>
<dbReference type="EMBL" id="MIGC01002436">
    <property type="protein sequence ID" value="PHJ21073.1"/>
    <property type="molecule type" value="Genomic_DNA"/>
</dbReference>
<dbReference type="RefSeq" id="XP_067922758.1">
    <property type="nucleotide sequence ID" value="XM_068065266.1"/>
</dbReference>